<dbReference type="EMBL" id="NBCO01000006">
    <property type="protein sequence ID" value="ORC91218.1"/>
    <property type="molecule type" value="Genomic_DNA"/>
</dbReference>
<reference evidence="2 3" key="1">
    <citation type="submission" date="2017-03" db="EMBL/GenBank/DDBJ databases">
        <title>An alternative strategy for trypanosome survival in the mammalian bloodstream revealed through genome and transcriptome analysis of the ubiquitous bovine parasite Trypanosoma (Megatrypanum) theileri.</title>
        <authorList>
            <person name="Kelly S."/>
            <person name="Ivens A."/>
            <person name="Mott A."/>
            <person name="O'Neill E."/>
            <person name="Emms D."/>
            <person name="Macleod O."/>
            <person name="Voorheis P."/>
            <person name="Matthews J."/>
            <person name="Matthews K."/>
            <person name="Carrington M."/>
        </authorList>
    </citation>
    <scope>NUCLEOTIDE SEQUENCE [LARGE SCALE GENOMIC DNA]</scope>
    <source>
        <strain evidence="2">Edinburgh</strain>
    </source>
</reference>
<dbReference type="RefSeq" id="XP_028885284.1">
    <property type="nucleotide sequence ID" value="XM_029023260.1"/>
</dbReference>
<organism evidence="2 3">
    <name type="scientific">Trypanosoma theileri</name>
    <dbReference type="NCBI Taxonomy" id="67003"/>
    <lineage>
        <taxon>Eukaryota</taxon>
        <taxon>Discoba</taxon>
        <taxon>Euglenozoa</taxon>
        <taxon>Kinetoplastea</taxon>
        <taxon>Metakinetoplastina</taxon>
        <taxon>Trypanosomatida</taxon>
        <taxon>Trypanosomatidae</taxon>
        <taxon>Trypanosoma</taxon>
    </lineage>
</organism>
<dbReference type="VEuPathDB" id="TriTrypDB:TM35_000062230"/>
<evidence type="ECO:0000313" key="3">
    <source>
        <dbReference type="Proteomes" id="UP000192257"/>
    </source>
</evidence>
<feature type="transmembrane region" description="Helical" evidence="1">
    <location>
        <begin position="93"/>
        <end position="111"/>
    </location>
</feature>
<comment type="caution">
    <text evidence="2">The sequence shown here is derived from an EMBL/GenBank/DDBJ whole genome shotgun (WGS) entry which is preliminary data.</text>
</comment>
<dbReference type="OrthoDB" id="277140at2759"/>
<keyword evidence="1" id="KW-0812">Transmembrane</keyword>
<protein>
    <submittedName>
        <fullName evidence="2">Putative lipase domain protein</fullName>
    </submittedName>
</protein>
<dbReference type="AlphaFoldDB" id="A0A1X0P325"/>
<dbReference type="Proteomes" id="UP000192257">
    <property type="component" value="Unassembled WGS sequence"/>
</dbReference>
<keyword evidence="1" id="KW-1133">Transmembrane helix</keyword>
<dbReference type="GeneID" id="39983040"/>
<keyword evidence="1" id="KW-0472">Membrane</keyword>
<feature type="transmembrane region" description="Helical" evidence="1">
    <location>
        <begin position="64"/>
        <end position="81"/>
    </location>
</feature>
<accession>A0A1X0P325</accession>
<keyword evidence="3" id="KW-1185">Reference proteome</keyword>
<gene>
    <name evidence="2" type="ORF">TM35_000062230</name>
</gene>
<sequence length="224" mass="25481">MDQITKKTGKNYVYGYDLYSNSVQKYASVNDIKTVKTAVMNNIHDYFEYLEVFETDSKWDRRKVLSYTSVLCSLIIALGLYTGKDVLKPHNWATFLLIGICVAFSGIASLCDYAQNAENVAFAGIIFPLPTGEGHKKECFRILKGRRVCVRVDEVPKSSKLNIEVQLVGPPRFFTRSEVYFSFSKEVPYGRYFGKDGFFYPPSLVEDVDMLLGALKTAIVRKRQ</sequence>
<evidence type="ECO:0000256" key="1">
    <source>
        <dbReference type="SAM" id="Phobius"/>
    </source>
</evidence>
<proteinExistence type="predicted"/>
<evidence type="ECO:0000313" key="2">
    <source>
        <dbReference type="EMBL" id="ORC91218.1"/>
    </source>
</evidence>
<name>A0A1X0P325_9TRYP</name>